<dbReference type="RefSeq" id="WP_257789408.1">
    <property type="nucleotide sequence ID" value="NZ_CP019937.1"/>
</dbReference>
<protein>
    <submittedName>
        <fullName evidence="1">Uncharacterized protein</fullName>
    </submittedName>
</protein>
<sequence length="44" mass="4475">MPPTIAAEEGVATAGLRLAAEVRARAASAYISACFFGPCGHIAR</sequence>
<proteinExistence type="predicted"/>
<dbReference type="Proteomes" id="UP000242447">
    <property type="component" value="Chromosome"/>
</dbReference>
<evidence type="ECO:0000313" key="1">
    <source>
        <dbReference type="EMBL" id="ARO13855.1"/>
    </source>
</evidence>
<dbReference type="KEGG" id="kro:BVG79_00501"/>
<organism evidence="1 2">
    <name type="scientific">Ketogulonicigenium robustum</name>
    <dbReference type="NCBI Taxonomy" id="92947"/>
    <lineage>
        <taxon>Bacteria</taxon>
        <taxon>Pseudomonadati</taxon>
        <taxon>Pseudomonadota</taxon>
        <taxon>Alphaproteobacteria</taxon>
        <taxon>Rhodobacterales</taxon>
        <taxon>Roseobacteraceae</taxon>
        <taxon>Ketogulonicigenium</taxon>
    </lineage>
</organism>
<name>A0A1W6NX86_9RHOB</name>
<gene>
    <name evidence="1" type="ORF">BVG79_00501</name>
</gene>
<evidence type="ECO:0000313" key="2">
    <source>
        <dbReference type="Proteomes" id="UP000242447"/>
    </source>
</evidence>
<reference evidence="1 2" key="1">
    <citation type="submission" date="2017-02" db="EMBL/GenBank/DDBJ databases">
        <title>Ketogulonicigenium robustum SPU B003 Genome sequencing and assembly.</title>
        <authorList>
            <person name="Li Y."/>
            <person name="Liu L."/>
            <person name="Wang C."/>
            <person name="Zhang M."/>
            <person name="Zhang T."/>
            <person name="Zhang Y."/>
        </authorList>
    </citation>
    <scope>NUCLEOTIDE SEQUENCE [LARGE SCALE GENOMIC DNA]</scope>
    <source>
        <strain evidence="1 2">SPU_B003</strain>
    </source>
</reference>
<accession>A0A1W6NX86</accession>
<keyword evidence="2" id="KW-1185">Reference proteome</keyword>
<dbReference type="AlphaFoldDB" id="A0A1W6NX86"/>
<dbReference type="EMBL" id="CP019937">
    <property type="protein sequence ID" value="ARO13855.1"/>
    <property type="molecule type" value="Genomic_DNA"/>
</dbReference>